<protein>
    <submittedName>
        <fullName evidence="3">VASP tetramerisation domain protein</fullName>
    </submittedName>
</protein>
<evidence type="ECO:0000313" key="3">
    <source>
        <dbReference type="EMBL" id="EPB78216.1"/>
    </source>
</evidence>
<organism evidence="3 4">
    <name type="scientific">Ancylostoma ceylanicum</name>
    <dbReference type="NCBI Taxonomy" id="53326"/>
    <lineage>
        <taxon>Eukaryota</taxon>
        <taxon>Metazoa</taxon>
        <taxon>Ecdysozoa</taxon>
        <taxon>Nematoda</taxon>
        <taxon>Chromadorea</taxon>
        <taxon>Rhabditida</taxon>
        <taxon>Rhabditina</taxon>
        <taxon>Rhabditomorpha</taxon>
        <taxon>Strongyloidea</taxon>
        <taxon>Ancylostomatidae</taxon>
        <taxon>Ancylostomatinae</taxon>
        <taxon>Ancylostoma</taxon>
    </lineage>
</organism>
<gene>
    <name evidence="3" type="ORF">ANCCEY_02684</name>
</gene>
<dbReference type="Gene3D" id="1.20.5.1160">
    <property type="entry name" value="Vasodilator-stimulated phosphoprotein"/>
    <property type="match status" value="1"/>
</dbReference>
<dbReference type="SUPFAM" id="SSF118370">
    <property type="entry name" value="Vasodilator-stimulated phosphoprotein, VASP, tetramerisation domain"/>
    <property type="match status" value="1"/>
</dbReference>
<sequence length="250" mass="25750">MAEIVRKTSHCVQGSLSLSQQQRRSSQGSSSSSNGPCNIYGQQQTASPSRIAPGPPAPPPAPPAPPISTPSSCPPPAPPLPPSGGAPPPPPPPPPNLLKADNSKGMSLADQLRGAQLKKTGGIKEGRSVSIAEASGGHGSGSSDSGCGTIPPVNGFAAPSNAGTATRKWEPVKTNGNTDSPKTHRKVPSGSSISSQEDPVKANGLAPSNAVITPEYLERFKAELMVEVRLEINKAKQDIIEAFRTELARR</sequence>
<feature type="compositionally biased region" description="Low complexity" evidence="1">
    <location>
        <begin position="13"/>
        <end position="33"/>
    </location>
</feature>
<feature type="region of interest" description="Disordered" evidence="1">
    <location>
        <begin position="1"/>
        <end position="208"/>
    </location>
</feature>
<reference evidence="3 4" key="1">
    <citation type="submission" date="2013-05" db="EMBL/GenBank/DDBJ databases">
        <title>Draft genome of the parasitic nematode Anyclostoma ceylanicum.</title>
        <authorList>
            <person name="Mitreva M."/>
        </authorList>
    </citation>
    <scope>NUCLEOTIDE SEQUENCE [LARGE SCALE GENOMIC DNA]</scope>
</reference>
<dbReference type="InterPro" id="IPR038023">
    <property type="entry name" value="VASP_sf"/>
</dbReference>
<dbReference type="Pfam" id="PF08776">
    <property type="entry name" value="VASP_tetra"/>
    <property type="match status" value="1"/>
</dbReference>
<feature type="compositionally biased region" description="Polar residues" evidence="1">
    <location>
        <begin position="34"/>
        <end position="45"/>
    </location>
</feature>
<feature type="compositionally biased region" description="Pro residues" evidence="1">
    <location>
        <begin position="53"/>
        <end position="96"/>
    </location>
</feature>
<feature type="domain" description="VASP tetramerisation" evidence="2">
    <location>
        <begin position="217"/>
        <end position="249"/>
    </location>
</feature>
<proteinExistence type="predicted"/>
<evidence type="ECO:0000313" key="4">
    <source>
        <dbReference type="Proteomes" id="UP000054495"/>
    </source>
</evidence>
<accession>A0A0D6M705</accession>
<evidence type="ECO:0000259" key="2">
    <source>
        <dbReference type="Pfam" id="PF08776"/>
    </source>
</evidence>
<dbReference type="AlphaFoldDB" id="A0A0D6M705"/>
<dbReference type="InterPro" id="IPR014885">
    <property type="entry name" value="VASP_tetra"/>
</dbReference>
<dbReference type="Proteomes" id="UP000054495">
    <property type="component" value="Unassembled WGS sequence"/>
</dbReference>
<name>A0A0D6M705_9BILA</name>
<evidence type="ECO:0000256" key="1">
    <source>
        <dbReference type="SAM" id="MobiDB-lite"/>
    </source>
</evidence>
<dbReference type="EMBL" id="KE124817">
    <property type="protein sequence ID" value="EPB78216.1"/>
    <property type="molecule type" value="Genomic_DNA"/>
</dbReference>
<keyword evidence="4" id="KW-1185">Reference proteome</keyword>